<organism evidence="2">
    <name type="scientific">Candidatus Caldatribacterium saccharofermentans</name>
    <dbReference type="NCBI Taxonomy" id="1454753"/>
    <lineage>
        <taxon>Bacteria</taxon>
        <taxon>Pseudomonadati</taxon>
        <taxon>Atribacterota</taxon>
        <taxon>Atribacteria</taxon>
        <taxon>Atribacterales</taxon>
        <taxon>Candidatus Caldatribacteriaceae</taxon>
        <taxon>Candidatus Caldatribacterium</taxon>
    </lineage>
</organism>
<protein>
    <recommendedName>
        <fullName evidence="1">Uroporphyrinogen decarboxylase (URO-D) domain-containing protein</fullName>
    </recommendedName>
</protein>
<evidence type="ECO:0000313" key="2">
    <source>
        <dbReference type="EMBL" id="HGY38917.1"/>
    </source>
</evidence>
<dbReference type="InterPro" id="IPR052024">
    <property type="entry name" value="Methanogen_methyltrans"/>
</dbReference>
<sequence length="332" mass="38128">MIEKAKVLGLFYGSDECQGLWLGNPHPDTIKKYCESHGFPNFEAIRVFLGDNCRWLMGEEYSYCDLEGRTLFEAFLQGKQRPLEHCDSVREIEQYPWPDPGSLRFEALKRALIEQRNYVRFSGMWTPFFHLLADLFGMEQYFINMHLKPAIVQAATEKVVNFYLEANRRCLEECGEEIDVFFFGNDFGTQLDLLISPEMFQRFVLPYLKKIVELAKSYGLPVMLHSCGAIAKVIPILIDIGIDALHPLQARARGMDAETLAKNFRGKLTFVGGVDTQDLLVNGSPDDVRREVLRLRRTFKERYIVSPSHEAVLPNVPFENIEAMARATFEPL</sequence>
<dbReference type="PANTHER" id="PTHR47099:SF1">
    <property type="entry name" value="METHYLCOBAMIDE:COM METHYLTRANSFERASE MTBA"/>
    <property type="match status" value="1"/>
</dbReference>
<evidence type="ECO:0000259" key="1">
    <source>
        <dbReference type="Pfam" id="PF01208"/>
    </source>
</evidence>
<comment type="caution">
    <text evidence="2">The sequence shown here is derived from an EMBL/GenBank/DDBJ whole genome shotgun (WGS) entry which is preliminary data.</text>
</comment>
<feature type="domain" description="Uroporphyrinogen decarboxylase (URO-D)" evidence="1">
    <location>
        <begin position="89"/>
        <end position="327"/>
    </location>
</feature>
<proteinExistence type="predicted"/>
<dbReference type="InterPro" id="IPR038071">
    <property type="entry name" value="UROD/MetE-like_sf"/>
</dbReference>
<dbReference type="EMBL" id="DTIY01000025">
    <property type="protein sequence ID" value="HGY38917.1"/>
    <property type="molecule type" value="Genomic_DNA"/>
</dbReference>
<reference evidence="2" key="1">
    <citation type="journal article" date="2020" name="mSystems">
        <title>Genome- and Community-Level Interaction Insights into Carbon Utilization and Element Cycling Functions of Hydrothermarchaeota in Hydrothermal Sediment.</title>
        <authorList>
            <person name="Zhou Z."/>
            <person name="Liu Y."/>
            <person name="Xu W."/>
            <person name="Pan J."/>
            <person name="Luo Z.H."/>
            <person name="Li M."/>
        </authorList>
    </citation>
    <scope>NUCLEOTIDE SEQUENCE [LARGE SCALE GENOMIC DNA]</scope>
    <source>
        <strain evidence="2">SpSt-82</strain>
    </source>
</reference>
<dbReference type="GO" id="GO:0004853">
    <property type="term" value="F:uroporphyrinogen decarboxylase activity"/>
    <property type="evidence" value="ECO:0007669"/>
    <property type="project" value="InterPro"/>
</dbReference>
<name>A0A7V4TFL4_9BACT</name>
<dbReference type="PANTHER" id="PTHR47099">
    <property type="entry name" value="METHYLCOBAMIDE:COM METHYLTRANSFERASE MTBA"/>
    <property type="match status" value="1"/>
</dbReference>
<dbReference type="Gene3D" id="3.20.20.210">
    <property type="match status" value="1"/>
</dbReference>
<accession>A0A7V4TFL4</accession>
<dbReference type="SUPFAM" id="SSF51726">
    <property type="entry name" value="UROD/MetE-like"/>
    <property type="match status" value="1"/>
</dbReference>
<dbReference type="InterPro" id="IPR000257">
    <property type="entry name" value="Uroporphyrinogen_deCOase"/>
</dbReference>
<dbReference type="Pfam" id="PF01208">
    <property type="entry name" value="URO-D"/>
    <property type="match status" value="1"/>
</dbReference>
<dbReference type="GO" id="GO:0006779">
    <property type="term" value="P:porphyrin-containing compound biosynthetic process"/>
    <property type="evidence" value="ECO:0007669"/>
    <property type="project" value="InterPro"/>
</dbReference>
<gene>
    <name evidence="2" type="ORF">ENW11_03785</name>
</gene>
<dbReference type="AlphaFoldDB" id="A0A7V4TFL4"/>